<proteinExistence type="inferred from homology"/>
<dbReference type="InterPro" id="IPR036291">
    <property type="entry name" value="NAD(P)-bd_dom_sf"/>
</dbReference>
<dbReference type="GO" id="GO:0016616">
    <property type="term" value="F:oxidoreductase activity, acting on the CH-OH group of donors, NAD or NADP as acceptor"/>
    <property type="evidence" value="ECO:0007669"/>
    <property type="project" value="TreeGrafter"/>
</dbReference>
<dbReference type="InterPro" id="IPR002347">
    <property type="entry name" value="SDR_fam"/>
</dbReference>
<evidence type="ECO:0000313" key="4">
    <source>
        <dbReference type="Proteomes" id="UP000556084"/>
    </source>
</evidence>
<sequence length="260" mass="26392">MDLHLAGKTALVTGASRGIGLAVVRRLAAEGVRTVGVARTITDELTASGAVTVSADLATAEGTAHAVERARAALGRIDLLVNGVGLGDTFASEGFLGTDDAVWQASIDINLYSAVRITRAALPDLLETGGSIVNISSMGARVPSSGPVDYTVAKAALTALGKALAEEFGPRGVRVNTVAPGPVRTAVWEAEDGFGAHLAEASGVDLPTFLAQVPQAIGMTTGRMTEPAEVAALVAFLLSDHARSITGAELRIDGGAVKTV</sequence>
<dbReference type="PRINTS" id="PR00081">
    <property type="entry name" value="GDHRDH"/>
</dbReference>
<organism evidence="3 4">
    <name type="scientific">Streptomyces olivoverticillatus</name>
    <dbReference type="NCBI Taxonomy" id="66427"/>
    <lineage>
        <taxon>Bacteria</taxon>
        <taxon>Bacillati</taxon>
        <taxon>Actinomycetota</taxon>
        <taxon>Actinomycetes</taxon>
        <taxon>Kitasatosporales</taxon>
        <taxon>Streptomycetaceae</taxon>
        <taxon>Streptomyces</taxon>
    </lineage>
</organism>
<dbReference type="PANTHER" id="PTHR42760:SF133">
    <property type="entry name" value="3-OXOACYL-[ACYL-CARRIER-PROTEIN] REDUCTASE"/>
    <property type="match status" value="1"/>
</dbReference>
<gene>
    <name evidence="3" type="ORF">FHS39_004488</name>
</gene>
<dbReference type="FunFam" id="3.40.50.720:FF:000084">
    <property type="entry name" value="Short-chain dehydrogenase reductase"/>
    <property type="match status" value="1"/>
</dbReference>
<dbReference type="EMBL" id="JACHJH010000007">
    <property type="protein sequence ID" value="MBB4895410.1"/>
    <property type="molecule type" value="Genomic_DNA"/>
</dbReference>
<protein>
    <submittedName>
        <fullName evidence="3">NAD(P)-dependent dehydrogenase (Short-subunit alcohol dehydrogenase family)</fullName>
    </submittedName>
</protein>
<name>A0A7W7LS78_9ACTN</name>
<dbReference type="PRINTS" id="PR00080">
    <property type="entry name" value="SDRFAMILY"/>
</dbReference>
<evidence type="ECO:0000313" key="3">
    <source>
        <dbReference type="EMBL" id="MBB4895410.1"/>
    </source>
</evidence>
<dbReference type="Gene3D" id="3.40.50.720">
    <property type="entry name" value="NAD(P)-binding Rossmann-like Domain"/>
    <property type="match status" value="1"/>
</dbReference>
<dbReference type="SUPFAM" id="SSF51735">
    <property type="entry name" value="NAD(P)-binding Rossmann-fold domains"/>
    <property type="match status" value="1"/>
</dbReference>
<dbReference type="Pfam" id="PF13561">
    <property type="entry name" value="adh_short_C2"/>
    <property type="match status" value="1"/>
</dbReference>
<keyword evidence="2" id="KW-0560">Oxidoreductase</keyword>
<keyword evidence="4" id="KW-1185">Reference proteome</keyword>
<dbReference type="Proteomes" id="UP000556084">
    <property type="component" value="Unassembled WGS sequence"/>
</dbReference>
<dbReference type="AlphaFoldDB" id="A0A7W7LS78"/>
<evidence type="ECO:0000256" key="1">
    <source>
        <dbReference type="ARBA" id="ARBA00006484"/>
    </source>
</evidence>
<evidence type="ECO:0000256" key="2">
    <source>
        <dbReference type="ARBA" id="ARBA00023002"/>
    </source>
</evidence>
<comment type="caution">
    <text evidence="3">The sequence shown here is derived from an EMBL/GenBank/DDBJ whole genome shotgun (WGS) entry which is preliminary data.</text>
</comment>
<comment type="similarity">
    <text evidence="1">Belongs to the short-chain dehydrogenases/reductases (SDR) family.</text>
</comment>
<dbReference type="RefSeq" id="WP_184351202.1">
    <property type="nucleotide sequence ID" value="NZ_JACHJH010000007.1"/>
</dbReference>
<reference evidence="3 4" key="1">
    <citation type="submission" date="2020-08" db="EMBL/GenBank/DDBJ databases">
        <title>Genomic Encyclopedia of Type Strains, Phase III (KMG-III): the genomes of soil and plant-associated and newly described type strains.</title>
        <authorList>
            <person name="Whitman W."/>
        </authorList>
    </citation>
    <scope>NUCLEOTIDE SEQUENCE [LARGE SCALE GENOMIC DNA]</scope>
    <source>
        <strain evidence="3 4">CECT 3266</strain>
    </source>
</reference>
<accession>A0A7W7LS78</accession>
<dbReference type="PANTHER" id="PTHR42760">
    <property type="entry name" value="SHORT-CHAIN DEHYDROGENASES/REDUCTASES FAMILY MEMBER"/>
    <property type="match status" value="1"/>
</dbReference>